<dbReference type="PANTHER" id="PTHR31488">
    <property type="entry name" value="DPY-19-LIKE 1, LIKE (H. SAPIENS)"/>
    <property type="match status" value="1"/>
</dbReference>
<dbReference type="GO" id="GO:0000030">
    <property type="term" value="F:mannosyltransferase activity"/>
    <property type="evidence" value="ECO:0007669"/>
    <property type="project" value="InterPro"/>
</dbReference>
<dbReference type="PANTHER" id="PTHR31488:SF1">
    <property type="entry name" value="C-MANNOSYLTRANSFERASE DPY19L1"/>
    <property type="match status" value="1"/>
</dbReference>
<evidence type="ECO:0000256" key="6">
    <source>
        <dbReference type="ARBA" id="ARBA00022989"/>
    </source>
</evidence>
<dbReference type="EMBL" id="GBHO01018666">
    <property type="protein sequence ID" value="JAG24938.1"/>
    <property type="molecule type" value="Transcribed_RNA"/>
</dbReference>
<evidence type="ECO:0000256" key="2">
    <source>
        <dbReference type="ARBA" id="ARBA00008744"/>
    </source>
</evidence>
<evidence type="ECO:0000313" key="12">
    <source>
        <dbReference type="EMBL" id="JAP96614.1"/>
    </source>
</evidence>
<keyword evidence="3" id="KW-0328">Glycosyltransferase</keyword>
<dbReference type="InterPro" id="IPR047462">
    <property type="entry name" value="Dpy19"/>
</dbReference>
<evidence type="ECO:0000256" key="1">
    <source>
        <dbReference type="ARBA" id="ARBA00004141"/>
    </source>
</evidence>
<proteinExistence type="inferred from homology"/>
<evidence type="ECO:0000256" key="3">
    <source>
        <dbReference type="ARBA" id="ARBA00022676"/>
    </source>
</evidence>
<keyword evidence="5 9" id="KW-0812">Transmembrane</keyword>
<evidence type="ECO:0000256" key="5">
    <source>
        <dbReference type="ARBA" id="ARBA00022692"/>
    </source>
</evidence>
<dbReference type="CDD" id="cd20177">
    <property type="entry name" value="Dpy19"/>
    <property type="match status" value="1"/>
</dbReference>
<feature type="transmembrane region" description="Helical" evidence="9">
    <location>
        <begin position="296"/>
        <end position="313"/>
    </location>
</feature>
<accession>A0A0A9Y1E8</accession>
<feature type="transmembrane region" description="Helical" evidence="9">
    <location>
        <begin position="45"/>
        <end position="67"/>
    </location>
</feature>
<sequence length="704" mass="80017">MAANKRKEKHFNSPSTDRKGARPSNDVKGISGSTVLGPFGSLKRIFLILLLAYIFALAHTYHVSTLFENDRHFSHLSTLEREMTFRSEMGLYYSYYKTIVEAPTFLEGFNRITNNNLTEYPSVINTLERFNLLPEVVLGGMYRLFDQFCTHFGIEGKTCWEIERGNGMPPVHSCEGIRQPEYFYLEAVWFCAGLTASFTFLYGVVLSDSIFGGVISGLCFFYNHGESTRVQWTPPLRESFAYPFCLLQMLCVTLCIRSNKNTNDETKRTKTHTAQFIVLTMVTSLCLSMWQFAQFLFATQVIAVLILFMFGFISKFSAFIIFAGQTAAVVETLIFMFGNELLMSSLYNCLLLASCITLTFLYPVLTFAPGSLLKNFCTTIVTFAVAIVLKTRALTTNDDAHIINIIRAKLTSYKDFHTLLYTCAAEFDFLGWTTVEKLMKTLLLPTVGLVLVVLLLYWIFSPSQLRSVEPSIIYNVLQLGAFTVMAVLIMRLKLFFTPHLCIMASIVASRVYFKVIPAKFHYPLLIVLVGCMHVNGVINLKEQHSILGEYSNISLEELLNWINHNTSPKASFAGPMPITAAILLSTRRPIVNHPHYEDARLRERTKKVYSAFSRKPPDEVFKLVSSLEADYLVLSDNWCYRQSSEGCRMTDIWDVEDPANRGKTPTCPQLMMGNFPFHLVFTNDKFAVLKLQPPYVELKGFNKY</sequence>
<dbReference type="EMBL" id="GDHC01022014">
    <property type="protein sequence ID" value="JAP96614.1"/>
    <property type="molecule type" value="Transcribed_RNA"/>
</dbReference>
<reference evidence="10" key="2">
    <citation type="submission" date="2014-07" db="EMBL/GenBank/DDBJ databases">
        <authorList>
            <person name="Hull J."/>
        </authorList>
    </citation>
    <scope>NUCLEOTIDE SEQUENCE</scope>
</reference>
<comment type="subcellular location">
    <subcellularLocation>
        <location evidence="1">Membrane</location>
        <topology evidence="1">Multi-pass membrane protein</topology>
    </subcellularLocation>
</comment>
<dbReference type="EMBL" id="GBRD01012865">
    <property type="protein sequence ID" value="JAG52961.1"/>
    <property type="molecule type" value="Transcribed_RNA"/>
</dbReference>
<name>A0A0A9Y1E8_LYGHE</name>
<organism evidence="10">
    <name type="scientific">Lygus hesperus</name>
    <name type="common">Western plant bug</name>
    <dbReference type="NCBI Taxonomy" id="30085"/>
    <lineage>
        <taxon>Eukaryota</taxon>
        <taxon>Metazoa</taxon>
        <taxon>Ecdysozoa</taxon>
        <taxon>Arthropoda</taxon>
        <taxon>Hexapoda</taxon>
        <taxon>Insecta</taxon>
        <taxon>Pterygota</taxon>
        <taxon>Neoptera</taxon>
        <taxon>Paraneoptera</taxon>
        <taxon>Hemiptera</taxon>
        <taxon>Heteroptera</taxon>
        <taxon>Panheteroptera</taxon>
        <taxon>Cimicomorpha</taxon>
        <taxon>Miridae</taxon>
        <taxon>Mirini</taxon>
        <taxon>Lygus</taxon>
    </lineage>
</organism>
<evidence type="ECO:0000256" key="7">
    <source>
        <dbReference type="ARBA" id="ARBA00023136"/>
    </source>
</evidence>
<keyword evidence="6 9" id="KW-1133">Transmembrane helix</keyword>
<feature type="transmembrane region" description="Helical" evidence="9">
    <location>
        <begin position="472"/>
        <end position="490"/>
    </location>
</feature>
<keyword evidence="4" id="KW-0808">Transferase</keyword>
<reference evidence="10" key="1">
    <citation type="journal article" date="2014" name="PLoS ONE">
        <title>Transcriptome-Based Identification of ABC Transporters in the Western Tarnished Plant Bug Lygus hesperus.</title>
        <authorList>
            <person name="Hull J.J."/>
            <person name="Chaney K."/>
            <person name="Geib S.M."/>
            <person name="Fabrick J.A."/>
            <person name="Brent C.S."/>
            <person name="Walsh D."/>
            <person name="Lavine L.C."/>
        </authorList>
    </citation>
    <scope>NUCLEOTIDE SEQUENCE</scope>
</reference>
<evidence type="ECO:0000256" key="8">
    <source>
        <dbReference type="SAM" id="MobiDB-lite"/>
    </source>
</evidence>
<protein>
    <submittedName>
        <fullName evidence="12">Protein dpy-19 1</fullName>
    </submittedName>
</protein>
<gene>
    <name evidence="12" type="primary">DPY19L1</name>
    <name evidence="10" type="ORF">CM83_59991</name>
    <name evidence="12" type="ORF">g.79928</name>
</gene>
<dbReference type="AlphaFoldDB" id="A0A0A9Y1E8"/>
<reference evidence="12" key="4">
    <citation type="journal article" date="2016" name="Gigascience">
        <title>De novo construction of an expanded transcriptome assembly for the western tarnished plant bug, Lygus hesperus.</title>
        <authorList>
            <person name="Tassone E.E."/>
            <person name="Geib S.M."/>
            <person name="Hall B."/>
            <person name="Fabrick J.A."/>
            <person name="Brent C.S."/>
            <person name="Hull J.J."/>
        </authorList>
    </citation>
    <scope>NUCLEOTIDE SEQUENCE</scope>
</reference>
<reference evidence="11" key="3">
    <citation type="submission" date="2014-09" db="EMBL/GenBank/DDBJ databases">
        <authorList>
            <person name="Magalhaes I.L.F."/>
            <person name="Oliveira U."/>
            <person name="Santos F.R."/>
            <person name="Vidigal T.H.D.A."/>
            <person name="Brescovit A.D."/>
            <person name="Santos A.J."/>
        </authorList>
    </citation>
    <scope>NUCLEOTIDE SEQUENCE</scope>
</reference>
<dbReference type="InterPro" id="IPR018732">
    <property type="entry name" value="Dpy-19/Dpy-19-like"/>
</dbReference>
<feature type="transmembrane region" description="Helical" evidence="9">
    <location>
        <begin position="345"/>
        <end position="365"/>
    </location>
</feature>
<evidence type="ECO:0000313" key="11">
    <source>
        <dbReference type="EMBL" id="JAG52961.1"/>
    </source>
</evidence>
<feature type="transmembrane region" description="Helical" evidence="9">
    <location>
        <begin position="442"/>
        <end position="460"/>
    </location>
</feature>
<comment type="similarity">
    <text evidence="2">Belongs to the dpy-19 family.</text>
</comment>
<dbReference type="GO" id="GO:0005637">
    <property type="term" value="C:nuclear inner membrane"/>
    <property type="evidence" value="ECO:0007669"/>
    <property type="project" value="TreeGrafter"/>
</dbReference>
<feature type="transmembrane region" description="Helical" evidence="9">
    <location>
        <begin position="496"/>
        <end position="513"/>
    </location>
</feature>
<evidence type="ECO:0000313" key="10">
    <source>
        <dbReference type="EMBL" id="JAG24938.1"/>
    </source>
</evidence>
<feature type="region of interest" description="Disordered" evidence="8">
    <location>
        <begin position="1"/>
        <end position="27"/>
    </location>
</feature>
<feature type="transmembrane region" description="Helical" evidence="9">
    <location>
        <begin position="271"/>
        <end position="290"/>
    </location>
</feature>
<evidence type="ECO:0000256" key="4">
    <source>
        <dbReference type="ARBA" id="ARBA00022679"/>
    </source>
</evidence>
<dbReference type="Pfam" id="PF10034">
    <property type="entry name" value="Dpy19"/>
    <property type="match status" value="1"/>
</dbReference>
<keyword evidence="7 9" id="KW-0472">Membrane</keyword>
<feature type="transmembrane region" description="Helical" evidence="9">
    <location>
        <begin position="520"/>
        <end position="538"/>
    </location>
</feature>
<evidence type="ECO:0000256" key="9">
    <source>
        <dbReference type="SAM" id="Phobius"/>
    </source>
</evidence>